<keyword evidence="2" id="KW-1185">Reference proteome</keyword>
<organism evidence="1 2">
    <name type="scientific">Entomophthora muscae</name>
    <dbReference type="NCBI Taxonomy" id="34485"/>
    <lineage>
        <taxon>Eukaryota</taxon>
        <taxon>Fungi</taxon>
        <taxon>Fungi incertae sedis</taxon>
        <taxon>Zoopagomycota</taxon>
        <taxon>Entomophthoromycotina</taxon>
        <taxon>Entomophthoromycetes</taxon>
        <taxon>Entomophthorales</taxon>
        <taxon>Entomophthoraceae</taxon>
        <taxon>Entomophthora</taxon>
    </lineage>
</organism>
<protein>
    <submittedName>
        <fullName evidence="1">Ca(2+)-dependent cysteine protease</fullName>
    </submittedName>
</protein>
<gene>
    <name evidence="1" type="primary">MCA1_13</name>
    <name evidence="1" type="ORF">DSO57_1017619</name>
</gene>
<evidence type="ECO:0000313" key="2">
    <source>
        <dbReference type="Proteomes" id="UP001165960"/>
    </source>
</evidence>
<keyword evidence="1" id="KW-0645">Protease</keyword>
<comment type="caution">
    <text evidence="1">The sequence shown here is derived from an EMBL/GenBank/DDBJ whole genome shotgun (WGS) entry which is preliminary data.</text>
</comment>
<keyword evidence="1" id="KW-0378">Hydrolase</keyword>
<proteinExistence type="predicted"/>
<dbReference type="Proteomes" id="UP001165960">
    <property type="component" value="Unassembled WGS sequence"/>
</dbReference>
<reference evidence="1" key="1">
    <citation type="submission" date="2022-04" db="EMBL/GenBank/DDBJ databases">
        <title>Genome of the entomopathogenic fungus Entomophthora muscae.</title>
        <authorList>
            <person name="Elya C."/>
            <person name="Lovett B.R."/>
            <person name="Lee E."/>
            <person name="Macias A.M."/>
            <person name="Hajek A.E."/>
            <person name="De Bivort B.L."/>
            <person name="Kasson M.T."/>
            <person name="De Fine Licht H.H."/>
            <person name="Stajich J.E."/>
        </authorList>
    </citation>
    <scope>NUCLEOTIDE SEQUENCE</scope>
    <source>
        <strain evidence="1">Berkeley</strain>
    </source>
</reference>
<name>A0ACC2S6R1_9FUNG</name>
<dbReference type="EMBL" id="QTSX02005754">
    <property type="protein sequence ID" value="KAJ9057970.1"/>
    <property type="molecule type" value="Genomic_DNA"/>
</dbReference>
<evidence type="ECO:0000313" key="1">
    <source>
        <dbReference type="EMBL" id="KAJ9057970.1"/>
    </source>
</evidence>
<sequence>MRFNSFKLSILNKCLVSCSYISGIRWNSHTNTSGVRNLEFDLLWVILDKNTGQQQQGATPAPIYQGYGQPQGNQGYNNPPGQGYNPGHGAPPNQGYDPGYGAPPNQGYDPGYGAPPNQGYNPGYGAPPSQAYGSSSQGLPGGGMPMPNPSTSPSFSQQPPHGNNYQTDFPQPSHHPPQQIGQPPSFPVPDFNSAGQHNNFNFPPQPPPQGMGQPSLFPAPNFSNAGRQSNLNLPSQPPPQNQALFNQPPPTQQAPPSQPLPPGASSFIPVSNFSGRKKALLIGINYYGTKAALRGCINDVKNIKDFICRHYSFSTDSMVILTDDQKDNPTRIPTRENIIQAMKWLVSDARPNDSLFFHFSGHGSQQEDKDGDEDDGFDETICPVDYNQSGMIVDDEMNAIMVQPLPPGCRLTAIFDCCHSGTALDLPYTYDQHGKINILLSC</sequence>
<accession>A0ACC2S6R1</accession>